<dbReference type="EMBL" id="MSJM01000003">
    <property type="protein sequence ID" value="OLF48256.1"/>
    <property type="molecule type" value="Genomic_DNA"/>
</dbReference>
<dbReference type="CDD" id="cd09911">
    <property type="entry name" value="Lin0431_like"/>
    <property type="match status" value="1"/>
</dbReference>
<accession>A0A1Q8E8Y7</accession>
<dbReference type="AlphaFoldDB" id="A0A1Q8E8Y7"/>
<comment type="caution">
    <text evidence="1">The sequence shown here is derived from an EMBL/GenBank/DDBJ whole genome shotgun (WGS) entry which is preliminary data.</text>
</comment>
<evidence type="ECO:0000313" key="1">
    <source>
        <dbReference type="EMBL" id="OLF48256.1"/>
    </source>
</evidence>
<organism evidence="1 2">
    <name type="scientific">Streptococcus cuniculi</name>
    <dbReference type="NCBI Taxonomy" id="1432788"/>
    <lineage>
        <taxon>Bacteria</taxon>
        <taxon>Bacillati</taxon>
        <taxon>Bacillota</taxon>
        <taxon>Bacilli</taxon>
        <taxon>Lactobacillales</taxon>
        <taxon>Streptococcaceae</taxon>
        <taxon>Streptococcus</taxon>
    </lineage>
</organism>
<name>A0A1Q8E8Y7_9STRE</name>
<dbReference type="Proteomes" id="UP000186890">
    <property type="component" value="Unassembled WGS sequence"/>
</dbReference>
<dbReference type="RefSeq" id="WP_075104606.1">
    <property type="nucleotide sequence ID" value="NZ_MSJM01000003.1"/>
</dbReference>
<sequence length="145" mass="16555">MRRRMKQILRQFKPFDFILIGITLLLSFVPAVVTYAGSQGQPEEPYLIASVRINGEIVDEFKLSKSTPHKEVTYYPNPGQYNIIEIDGERIRDKEDNSPDQIAVNTGWISKSGEIAVCLPHNLIIEIRTPDDQESDEEEELILPI</sequence>
<keyword evidence="2" id="KW-1185">Reference proteome</keyword>
<proteinExistence type="predicted"/>
<evidence type="ECO:0008006" key="3">
    <source>
        <dbReference type="Google" id="ProtNLM"/>
    </source>
</evidence>
<dbReference type="InterPro" id="IPR038690">
    <property type="entry name" value="NusG_2_sf"/>
</dbReference>
<reference evidence="2" key="1">
    <citation type="submission" date="2016-12" db="EMBL/GenBank/DDBJ databases">
        <authorList>
            <person name="Gulvik C.A."/>
        </authorList>
    </citation>
    <scope>NUCLEOTIDE SEQUENCE [LARGE SCALE GENOMIC DNA]</scope>
    <source>
        <strain evidence="2">NED12-00049-6B</strain>
    </source>
</reference>
<gene>
    <name evidence="1" type="ORF">BU202_04495</name>
</gene>
<protein>
    <recommendedName>
        <fullName evidence="3">NusG domain II-containing protein</fullName>
    </recommendedName>
</protein>
<evidence type="ECO:0000313" key="2">
    <source>
        <dbReference type="Proteomes" id="UP000186890"/>
    </source>
</evidence>
<dbReference type="OrthoDB" id="47603at2"/>
<dbReference type="Gene3D" id="2.60.320.10">
    <property type="entry name" value="N-utilization substance G protein NusG, insert domain"/>
    <property type="match status" value="1"/>
</dbReference>
<dbReference type="Pfam" id="PF07009">
    <property type="entry name" value="NusG_II"/>
    <property type="match status" value="1"/>
</dbReference>